<dbReference type="PANTHER" id="PTHR14696:SF2">
    <property type="entry name" value="BLOC-2 COMPLEX MEMBER HPS6"/>
    <property type="match status" value="1"/>
</dbReference>
<feature type="domain" description="BLOC-2 complex member HPS6 N-terminal" evidence="2">
    <location>
        <begin position="2"/>
        <end position="377"/>
    </location>
</feature>
<evidence type="ECO:0000313" key="5">
    <source>
        <dbReference type="Proteomes" id="UP001178461"/>
    </source>
</evidence>
<name>A0AA35KBC0_9SAUR</name>
<dbReference type="InterPro" id="IPR017218">
    <property type="entry name" value="BLOC-2_complex_Hps6_subunit"/>
</dbReference>
<protein>
    <recommendedName>
        <fullName evidence="6">HPS6 biogenesis of lysosomal organelles complex 2 subunit 3</fullName>
    </recommendedName>
</protein>
<dbReference type="Pfam" id="PF15702">
    <property type="entry name" value="HPS6"/>
    <property type="match status" value="1"/>
</dbReference>
<organism evidence="4 5">
    <name type="scientific">Podarcis lilfordi</name>
    <name type="common">Lilford's wall lizard</name>
    <dbReference type="NCBI Taxonomy" id="74358"/>
    <lineage>
        <taxon>Eukaryota</taxon>
        <taxon>Metazoa</taxon>
        <taxon>Chordata</taxon>
        <taxon>Craniata</taxon>
        <taxon>Vertebrata</taxon>
        <taxon>Euteleostomi</taxon>
        <taxon>Lepidosauria</taxon>
        <taxon>Squamata</taxon>
        <taxon>Bifurcata</taxon>
        <taxon>Unidentata</taxon>
        <taxon>Episquamata</taxon>
        <taxon>Laterata</taxon>
        <taxon>Lacertibaenia</taxon>
        <taxon>Lacertidae</taxon>
        <taxon>Podarcis</taxon>
    </lineage>
</organism>
<dbReference type="GO" id="GO:0005765">
    <property type="term" value="C:lysosomal membrane"/>
    <property type="evidence" value="ECO:0007669"/>
    <property type="project" value="TreeGrafter"/>
</dbReference>
<evidence type="ECO:0000259" key="2">
    <source>
        <dbReference type="Pfam" id="PF15702"/>
    </source>
</evidence>
<dbReference type="PANTHER" id="PTHR14696">
    <property type="entry name" value="HERMANSKY-PUDLAK SYNDROME 6 PROTEIN"/>
    <property type="match status" value="1"/>
</dbReference>
<feature type="region of interest" description="Disordered" evidence="1">
    <location>
        <begin position="774"/>
        <end position="815"/>
    </location>
</feature>
<dbReference type="Proteomes" id="UP001178461">
    <property type="component" value="Chromosome 5"/>
</dbReference>
<dbReference type="GO" id="GO:0032418">
    <property type="term" value="P:lysosome localization"/>
    <property type="evidence" value="ECO:0007669"/>
    <property type="project" value="TreeGrafter"/>
</dbReference>
<accession>A0AA35KBC0</accession>
<proteinExistence type="predicted"/>
<reference evidence="4" key="1">
    <citation type="submission" date="2022-12" db="EMBL/GenBank/DDBJ databases">
        <authorList>
            <person name="Alioto T."/>
            <person name="Alioto T."/>
            <person name="Gomez Garrido J."/>
        </authorList>
    </citation>
    <scope>NUCLEOTIDE SEQUENCE</scope>
</reference>
<dbReference type="InterPro" id="IPR046822">
    <property type="entry name" value="HPS6_C"/>
</dbReference>
<sequence length="815" mass="90640">MKLRQISDWSDFVRGRCLRELLEQGRPGEAPSRLLASPDRQHLLLFWNQPASQARVVAFQRLGADGADLERSWQPPQPPVVGLLFLESPATAVSWVLTIIWEHGKTELWRFVPAVGWHLLQSLELCHGARARVVSICSWGAQLVWCEERPPLDAQLTPERRAFRYCICTRRLQIGEQGAQLSPLRIVLHNSPVYRVLASPSGVFLLPTPATFQGVAKFVLIWRPENADIIIAAPSKGCICTKALLPGSEVDFKKLLLGCVGLLANMDPLDIHSCVLSGRRGLLLVSTAGAVELVQPDGVWRPIFDFGGSALAPGEQVQLKVFGDTLACFFGGALYLVDLGSRQLIEKKVLSTEEVLFLDFHAEEEELQLLGPNGIYSLDFSGTDREEPTLVEMVFEEACKYYQRRSLSSSQLTVEKLKKGDVFQAPIALSSILCYSLASKDKRPRALPEPYAKLLATMQLELQSYQKLEFLKLCVVGASESEVESYGEALVEQELGRLLHLDLNKENLAYLNAIFSSFPGASWKAIQNHLQLQQNGDGVLVARATPDVWKKILGGSVPGLSKQEEGPLNGMVPLFELVCLSLHQFKPKWLPQFVGLSQEYMGASWTYGNKEGPEGAVPLYKRALAVLPRRSRGSLADGEMEIELLLCSQRPKAILQAMDLLIQHGRWQRVMEAAEKFSMLSPLLNKEIFTILLRECSQHRDLDPYLDKLWELCPTNLSASDILSVLQQYLPPTELDPPPFLPGGSSQLTVGLLKPLLHRLAQGPPGQDEIYAVLQSPSFPPPTPPRQKKDTPKAAAQEELTPFQNHTHHSLREVV</sequence>
<gene>
    <name evidence="4" type="ORF">PODLI_1B038318</name>
</gene>
<dbReference type="Pfam" id="PF20468">
    <property type="entry name" value="HPS6_C"/>
    <property type="match status" value="1"/>
</dbReference>
<dbReference type="InterPro" id="IPR046823">
    <property type="entry name" value="HPS6_N"/>
</dbReference>
<evidence type="ECO:0000256" key="1">
    <source>
        <dbReference type="SAM" id="MobiDB-lite"/>
    </source>
</evidence>
<dbReference type="GO" id="GO:0072657">
    <property type="term" value="P:protein localization to membrane"/>
    <property type="evidence" value="ECO:0007669"/>
    <property type="project" value="TreeGrafter"/>
</dbReference>
<dbReference type="AlphaFoldDB" id="A0AA35KBC0"/>
<dbReference type="GO" id="GO:0031084">
    <property type="term" value="C:BLOC-2 complex"/>
    <property type="evidence" value="ECO:0007669"/>
    <property type="project" value="TreeGrafter"/>
</dbReference>
<dbReference type="EMBL" id="OX395130">
    <property type="protein sequence ID" value="CAI5775176.1"/>
    <property type="molecule type" value="Genomic_DNA"/>
</dbReference>
<evidence type="ECO:0008006" key="6">
    <source>
        <dbReference type="Google" id="ProtNLM"/>
    </source>
</evidence>
<feature type="domain" description="BLOC-2 complex member HPS6 C-terminal" evidence="3">
    <location>
        <begin position="392"/>
        <end position="786"/>
    </location>
</feature>
<evidence type="ECO:0000313" key="4">
    <source>
        <dbReference type="EMBL" id="CAI5775176.1"/>
    </source>
</evidence>
<keyword evidence="5" id="KW-1185">Reference proteome</keyword>
<evidence type="ECO:0000259" key="3">
    <source>
        <dbReference type="Pfam" id="PF20468"/>
    </source>
</evidence>